<feature type="compositionally biased region" description="Acidic residues" evidence="1">
    <location>
        <begin position="69"/>
        <end position="78"/>
    </location>
</feature>
<organism evidence="2 3">
    <name type="scientific">Armillaria tabescens</name>
    <name type="common">Ringless honey mushroom</name>
    <name type="synonym">Agaricus tabescens</name>
    <dbReference type="NCBI Taxonomy" id="1929756"/>
    <lineage>
        <taxon>Eukaryota</taxon>
        <taxon>Fungi</taxon>
        <taxon>Dikarya</taxon>
        <taxon>Basidiomycota</taxon>
        <taxon>Agaricomycotina</taxon>
        <taxon>Agaricomycetes</taxon>
        <taxon>Agaricomycetidae</taxon>
        <taxon>Agaricales</taxon>
        <taxon>Marasmiineae</taxon>
        <taxon>Physalacriaceae</taxon>
        <taxon>Desarmillaria</taxon>
    </lineage>
</organism>
<keyword evidence="3" id="KW-1185">Reference proteome</keyword>
<feature type="compositionally biased region" description="Basic and acidic residues" evidence="1">
    <location>
        <begin position="29"/>
        <end position="41"/>
    </location>
</feature>
<evidence type="ECO:0000313" key="3">
    <source>
        <dbReference type="Proteomes" id="UP001175211"/>
    </source>
</evidence>
<protein>
    <submittedName>
        <fullName evidence="2">Uncharacterized protein</fullName>
    </submittedName>
</protein>
<accession>A0AA39IXZ9</accession>
<dbReference type="Proteomes" id="UP001175211">
    <property type="component" value="Unassembled WGS sequence"/>
</dbReference>
<evidence type="ECO:0000256" key="1">
    <source>
        <dbReference type="SAM" id="MobiDB-lite"/>
    </source>
</evidence>
<evidence type="ECO:0000313" key="2">
    <source>
        <dbReference type="EMBL" id="KAK0431940.1"/>
    </source>
</evidence>
<name>A0AA39IXZ9_ARMTA</name>
<feature type="region of interest" description="Disordered" evidence="1">
    <location>
        <begin position="1"/>
        <end position="101"/>
    </location>
</feature>
<gene>
    <name evidence="2" type="ORF">EV420DRAFT_1656108</name>
</gene>
<dbReference type="EMBL" id="JAUEPS010000347">
    <property type="protein sequence ID" value="KAK0431940.1"/>
    <property type="molecule type" value="Genomic_DNA"/>
</dbReference>
<sequence length="101" mass="11904">MDQALQEEHQKWKQEHPDEAYDPTPPRPRWQEDPRFDDPKRPYKNPPILFDPSDEDESDVNLLQRVTENWDDDEDEEVGIIKQPESLSGYESDGSFGMNES</sequence>
<dbReference type="RefSeq" id="XP_060321331.1">
    <property type="nucleotide sequence ID" value="XM_060478860.1"/>
</dbReference>
<feature type="compositionally biased region" description="Basic and acidic residues" evidence="1">
    <location>
        <begin position="1"/>
        <end position="19"/>
    </location>
</feature>
<reference evidence="2" key="1">
    <citation type="submission" date="2023-06" db="EMBL/GenBank/DDBJ databases">
        <authorList>
            <consortium name="Lawrence Berkeley National Laboratory"/>
            <person name="Ahrendt S."/>
            <person name="Sahu N."/>
            <person name="Indic B."/>
            <person name="Wong-Bajracharya J."/>
            <person name="Merenyi Z."/>
            <person name="Ke H.-M."/>
            <person name="Monk M."/>
            <person name="Kocsube S."/>
            <person name="Drula E."/>
            <person name="Lipzen A."/>
            <person name="Balint B."/>
            <person name="Henrissat B."/>
            <person name="Andreopoulos B."/>
            <person name="Martin F.M."/>
            <person name="Harder C.B."/>
            <person name="Rigling D."/>
            <person name="Ford K.L."/>
            <person name="Foster G.D."/>
            <person name="Pangilinan J."/>
            <person name="Papanicolaou A."/>
            <person name="Barry K."/>
            <person name="LaButti K."/>
            <person name="Viragh M."/>
            <person name="Koriabine M."/>
            <person name="Yan M."/>
            <person name="Riley R."/>
            <person name="Champramary S."/>
            <person name="Plett K.L."/>
            <person name="Tsai I.J."/>
            <person name="Slot J."/>
            <person name="Sipos G."/>
            <person name="Plett J."/>
            <person name="Nagy L.G."/>
            <person name="Grigoriev I.V."/>
        </authorList>
    </citation>
    <scope>NUCLEOTIDE SEQUENCE</scope>
    <source>
        <strain evidence="2">CCBAS 213</strain>
    </source>
</reference>
<dbReference type="GeneID" id="85362408"/>
<proteinExistence type="predicted"/>
<comment type="caution">
    <text evidence="2">The sequence shown here is derived from an EMBL/GenBank/DDBJ whole genome shotgun (WGS) entry which is preliminary data.</text>
</comment>
<dbReference type="AlphaFoldDB" id="A0AA39IXZ9"/>